<evidence type="ECO:0000313" key="2">
    <source>
        <dbReference type="Proteomes" id="UP000616785"/>
    </source>
</evidence>
<dbReference type="AlphaFoldDB" id="A0AA41CEP5"/>
<organism evidence="1 2">
    <name type="scientific">Stenotrophomonas maltophilia</name>
    <name type="common">Pseudomonas maltophilia</name>
    <name type="synonym">Xanthomonas maltophilia</name>
    <dbReference type="NCBI Taxonomy" id="40324"/>
    <lineage>
        <taxon>Bacteria</taxon>
        <taxon>Pseudomonadati</taxon>
        <taxon>Pseudomonadota</taxon>
        <taxon>Gammaproteobacteria</taxon>
        <taxon>Lysobacterales</taxon>
        <taxon>Lysobacteraceae</taxon>
        <taxon>Stenotrophomonas</taxon>
        <taxon>Stenotrophomonas maltophilia group</taxon>
    </lineage>
</organism>
<accession>A0AA41CEP5</accession>
<dbReference type="EMBL" id="JADUNO010000041">
    <property type="protein sequence ID" value="MBH1640325.1"/>
    <property type="molecule type" value="Genomic_DNA"/>
</dbReference>
<gene>
    <name evidence="1" type="ORF">I5U57_12800</name>
</gene>
<protein>
    <submittedName>
        <fullName evidence="1">Uncharacterized protein</fullName>
    </submittedName>
</protein>
<name>A0AA41CEP5_STEMA</name>
<comment type="caution">
    <text evidence="1">The sequence shown here is derived from an EMBL/GenBank/DDBJ whole genome shotgun (WGS) entry which is preliminary data.</text>
</comment>
<sequence>MPLTAYSISEQKELDVEQVLLVLARKNWNQERNTIDHIPDSWREILRTDLECPCCFVTGADVVKEAISKSSKKTIRQACFRFVSPGHRPQCDYASNESAGFTPENLVEFGATNSNLTKAVRELICSGIHMGAFNQKTIRDMRQWFFEEKVKTSFQVTLNSQVPRWLDTLWREANPSLGQLPQGVPLTREIAAMPGFDWSTESARVLGERYKTTLNVLREKRLWLHQVADRIQALAKRYHGETVFDPTILQPKYEQGLALARFISENYGPIKKANRSKYGDVATCVLALAALLLFVNNWNLGQAIATFALISASVGQADQSLGNVMGLNPFHDYEAWSKLRQIQDLGITLPASTDLRAERQQIEADLRARFQELE</sequence>
<proteinExistence type="predicted"/>
<evidence type="ECO:0000313" key="1">
    <source>
        <dbReference type="EMBL" id="MBH1640325.1"/>
    </source>
</evidence>
<dbReference type="Proteomes" id="UP000616785">
    <property type="component" value="Unassembled WGS sequence"/>
</dbReference>
<reference evidence="1" key="1">
    <citation type="submission" date="2020-11" db="EMBL/GenBank/DDBJ databases">
        <title>Enhanced detection system for hospital associated transmission using whole genome sequencing surveillance.</title>
        <authorList>
            <person name="Harrison L.H."/>
            <person name="Van Tyne D."/>
            <person name="Marsh J.W."/>
            <person name="Griffith M.P."/>
            <person name="Snyder D.J."/>
            <person name="Cooper V.S."/>
            <person name="Mustapha M."/>
        </authorList>
    </citation>
    <scope>NUCLEOTIDE SEQUENCE</scope>
    <source>
        <strain evidence="1">STEN00092</strain>
    </source>
</reference>